<dbReference type="Pfam" id="PF00990">
    <property type="entry name" value="GGDEF"/>
    <property type="match status" value="1"/>
</dbReference>
<dbReference type="CDD" id="cd01949">
    <property type="entry name" value="GGDEF"/>
    <property type="match status" value="1"/>
</dbReference>
<accession>A0A3N7HYL8</accession>
<dbReference type="InterPro" id="IPR029787">
    <property type="entry name" value="Nucleotide_cyclase"/>
</dbReference>
<gene>
    <name evidence="5" type="ORF">DZC73_05840</name>
</gene>
<evidence type="ECO:0000256" key="3">
    <source>
        <dbReference type="ARBA" id="ARBA00023163"/>
    </source>
</evidence>
<name>A0A3N7HYL8_9BURK</name>
<dbReference type="InterPro" id="IPR028082">
    <property type="entry name" value="Peripla_BP_I"/>
</dbReference>
<dbReference type="GO" id="GO:0003700">
    <property type="term" value="F:DNA-binding transcription factor activity"/>
    <property type="evidence" value="ECO:0007669"/>
    <property type="project" value="TreeGrafter"/>
</dbReference>
<evidence type="ECO:0000256" key="2">
    <source>
        <dbReference type="ARBA" id="ARBA00023125"/>
    </source>
</evidence>
<dbReference type="Pfam" id="PF13377">
    <property type="entry name" value="Peripla_BP_3"/>
    <property type="match status" value="1"/>
</dbReference>
<reference evidence="5 6" key="2">
    <citation type="submission" date="2018-12" db="EMBL/GenBank/DDBJ databases">
        <title>Rhizobacter gummiphilus sp. nov., a rubber-degrading bacterium isolated from the soil of a botanical garden in Japan.</title>
        <authorList>
            <person name="Shunsuke S.S."/>
        </authorList>
    </citation>
    <scope>NUCLEOTIDE SEQUENCE [LARGE SCALE GENOMIC DNA]</scope>
    <source>
        <strain evidence="5 6">S-16</strain>
    </source>
</reference>
<evidence type="ECO:0000313" key="5">
    <source>
        <dbReference type="EMBL" id="RQP26526.1"/>
    </source>
</evidence>
<comment type="caution">
    <text evidence="5">The sequence shown here is derived from an EMBL/GenBank/DDBJ whole genome shotgun (WGS) entry which is preliminary data.</text>
</comment>
<dbReference type="AlphaFoldDB" id="A0A3N7HYL8"/>
<dbReference type="NCBIfam" id="TIGR00254">
    <property type="entry name" value="GGDEF"/>
    <property type="match status" value="1"/>
</dbReference>
<keyword evidence="2" id="KW-0238">DNA-binding</keyword>
<evidence type="ECO:0000313" key="6">
    <source>
        <dbReference type="Proteomes" id="UP000267464"/>
    </source>
</evidence>
<dbReference type="Gene3D" id="3.30.70.270">
    <property type="match status" value="1"/>
</dbReference>
<dbReference type="InterPro" id="IPR046335">
    <property type="entry name" value="LacI/GalR-like_sensor"/>
</dbReference>
<dbReference type="CDD" id="cd06267">
    <property type="entry name" value="PBP1_LacI_sugar_binding-like"/>
    <property type="match status" value="1"/>
</dbReference>
<keyword evidence="1" id="KW-0805">Transcription regulation</keyword>
<evidence type="ECO:0000259" key="4">
    <source>
        <dbReference type="PROSITE" id="PS50887"/>
    </source>
</evidence>
<dbReference type="OrthoDB" id="269117at2"/>
<dbReference type="SMART" id="SM00267">
    <property type="entry name" value="GGDEF"/>
    <property type="match status" value="1"/>
</dbReference>
<protein>
    <submittedName>
        <fullName evidence="5">GGDEF domain-containing protein</fullName>
    </submittedName>
</protein>
<dbReference type="PROSITE" id="PS50887">
    <property type="entry name" value="GGDEF"/>
    <property type="match status" value="1"/>
</dbReference>
<organism evidence="5 6">
    <name type="scientific">Piscinibacter terrae</name>
    <dbReference type="NCBI Taxonomy" id="2496871"/>
    <lineage>
        <taxon>Bacteria</taxon>
        <taxon>Pseudomonadati</taxon>
        <taxon>Pseudomonadota</taxon>
        <taxon>Betaproteobacteria</taxon>
        <taxon>Burkholderiales</taxon>
        <taxon>Sphaerotilaceae</taxon>
        <taxon>Piscinibacter</taxon>
    </lineage>
</organism>
<dbReference type="PANTHER" id="PTHR30146:SF24">
    <property type="entry name" value="XYLOSE OPERON REGULATORY PROTEIN"/>
    <property type="match status" value="1"/>
</dbReference>
<dbReference type="Gene3D" id="3.40.50.2300">
    <property type="match status" value="2"/>
</dbReference>
<keyword evidence="6" id="KW-1185">Reference proteome</keyword>
<keyword evidence="3" id="KW-0804">Transcription</keyword>
<dbReference type="SUPFAM" id="SSF53822">
    <property type="entry name" value="Periplasmic binding protein-like I"/>
    <property type="match status" value="1"/>
</dbReference>
<dbReference type="SUPFAM" id="SSF55073">
    <property type="entry name" value="Nucleotide cyclase"/>
    <property type="match status" value="1"/>
</dbReference>
<feature type="domain" description="GGDEF" evidence="4">
    <location>
        <begin position="553"/>
        <end position="688"/>
    </location>
</feature>
<dbReference type="EMBL" id="QUSW01000001">
    <property type="protein sequence ID" value="RQP26526.1"/>
    <property type="molecule type" value="Genomic_DNA"/>
</dbReference>
<dbReference type="GO" id="GO:0000976">
    <property type="term" value="F:transcription cis-regulatory region binding"/>
    <property type="evidence" value="ECO:0007669"/>
    <property type="project" value="TreeGrafter"/>
</dbReference>
<sequence>MVSNDRAEPRLRIGVLLPEIDGEYYRPLVDGVCRQASELDVDLVFYPGHLPGTPGVFQRQWGAVFELVDSDILDGLLIFASTLQFYLDEQGMREFLSRFEHMQVVCVGLETVQWPAVMLDNHSGFKKLVEHFIEAHGHTRIAMIEGPPDNRDAQERLQAYLDAHRDAGLTPDPMLRVVGAFSQHTAREAMDILWSRGEPFSAIVCANDEMAQGALAAAVDRGIDTPSGLAIGGFDDLLSIYKTGPSLTTVNQAIDTQGATALGLLVDSLRGEEVPQYVAIDTRLVLRSSCGCHGSSSLSERAGLMAQQVRDMARTESSFAIANTLSRDLLSLRDAIHALELTENRRQVQQRDIALDFRNQFKARVTTDNLDDLLAALGEGLKNLGVGTCLIALYREPLTLEQMRDEGMPSSSRLIFAMHEGCLRPEWVEQDFSTCRLSPDDVSIGSRATERVVLPMFYLREHFGFIVIDRQAETGLRCEDLRHELSTYIHHCLLVRDLANARDLLRSDLARVQRDNEALSHLAMRDELTGLFNRRGFFELAHTLLSTARITSKPVTLIFADLDGLKQINDTHGHEEGDVAIREAGRLLRDTFRQDDIVSRIGGDEFVVLTRIHNLDSLPEIEKRLSKAFDDYNTTHGKPYTLGCSVGGYVIPVDSKETLEDVLAQADRLLYATKRRKRAQREGRTSKF</sequence>
<evidence type="ECO:0000256" key="1">
    <source>
        <dbReference type="ARBA" id="ARBA00023015"/>
    </source>
</evidence>
<dbReference type="InterPro" id="IPR043128">
    <property type="entry name" value="Rev_trsase/Diguanyl_cyclase"/>
</dbReference>
<proteinExistence type="predicted"/>
<dbReference type="Proteomes" id="UP000267464">
    <property type="component" value="Unassembled WGS sequence"/>
</dbReference>
<dbReference type="InterPro" id="IPR000160">
    <property type="entry name" value="GGDEF_dom"/>
</dbReference>
<dbReference type="PANTHER" id="PTHR30146">
    <property type="entry name" value="LACI-RELATED TRANSCRIPTIONAL REPRESSOR"/>
    <property type="match status" value="1"/>
</dbReference>
<reference evidence="5 6" key="1">
    <citation type="submission" date="2018-08" db="EMBL/GenBank/DDBJ databases">
        <authorList>
            <person name="Khan S.A."/>
            <person name="Jeon C.O."/>
            <person name="Chun B.H."/>
            <person name="Jeong S.E."/>
        </authorList>
    </citation>
    <scope>NUCLEOTIDE SEQUENCE [LARGE SCALE GENOMIC DNA]</scope>
    <source>
        <strain evidence="5 6">S-16</strain>
    </source>
</reference>
<dbReference type="RefSeq" id="WP_124539212.1">
    <property type="nucleotide sequence ID" value="NZ_QUSW01000001.1"/>
</dbReference>